<reference evidence="2 3" key="1">
    <citation type="submission" date="2016-11" db="EMBL/GenBank/DDBJ databases">
        <authorList>
            <person name="Jaros S."/>
            <person name="Januszkiewicz K."/>
            <person name="Wedrychowicz H."/>
        </authorList>
    </citation>
    <scope>NUCLEOTIDE SEQUENCE [LARGE SCALE GENOMIC DNA]</scope>
    <source>
        <strain evidence="2 3">DSM 9705</strain>
    </source>
</reference>
<keyword evidence="3" id="KW-1185">Reference proteome</keyword>
<dbReference type="Proteomes" id="UP000184139">
    <property type="component" value="Unassembled WGS sequence"/>
</dbReference>
<evidence type="ECO:0000259" key="1">
    <source>
        <dbReference type="PROSITE" id="PS50943"/>
    </source>
</evidence>
<feature type="domain" description="HTH cro/C1-type" evidence="1">
    <location>
        <begin position="15"/>
        <end position="71"/>
    </location>
</feature>
<proteinExistence type="predicted"/>
<dbReference type="InterPro" id="IPR010982">
    <property type="entry name" value="Lambda_DNA-bd_dom_sf"/>
</dbReference>
<sequence length="96" mass="10965">MSDCDSVLKQLGERLKAARLQRNESQAVFGARLGLTRQSYAKMEKGQGTVPIASWLEASDILGRLHTWDQVMSEPQDLFERFDRQQTARKRAGSRR</sequence>
<dbReference type="CDD" id="cd00093">
    <property type="entry name" value="HTH_XRE"/>
    <property type="match status" value="1"/>
</dbReference>
<dbReference type="EMBL" id="FQXS01000007">
    <property type="protein sequence ID" value="SHH70224.1"/>
    <property type="molecule type" value="Genomic_DNA"/>
</dbReference>
<dbReference type="PROSITE" id="PS50943">
    <property type="entry name" value="HTH_CROC1"/>
    <property type="match status" value="1"/>
</dbReference>
<dbReference type="GO" id="GO:0003677">
    <property type="term" value="F:DNA binding"/>
    <property type="evidence" value="ECO:0007669"/>
    <property type="project" value="InterPro"/>
</dbReference>
<evidence type="ECO:0000313" key="2">
    <source>
        <dbReference type="EMBL" id="SHH70224.1"/>
    </source>
</evidence>
<dbReference type="InterPro" id="IPR001387">
    <property type="entry name" value="Cro/C1-type_HTH"/>
</dbReference>
<name>A0A1M5V546_9BACT</name>
<dbReference type="AlphaFoldDB" id="A0A1M5V546"/>
<evidence type="ECO:0000313" key="3">
    <source>
        <dbReference type="Proteomes" id="UP000184139"/>
    </source>
</evidence>
<dbReference type="Pfam" id="PF13560">
    <property type="entry name" value="HTH_31"/>
    <property type="match status" value="1"/>
</dbReference>
<organism evidence="2 3">
    <name type="scientific">Desulfofustis glycolicus DSM 9705</name>
    <dbReference type="NCBI Taxonomy" id="1121409"/>
    <lineage>
        <taxon>Bacteria</taxon>
        <taxon>Pseudomonadati</taxon>
        <taxon>Thermodesulfobacteriota</taxon>
        <taxon>Desulfobulbia</taxon>
        <taxon>Desulfobulbales</taxon>
        <taxon>Desulfocapsaceae</taxon>
        <taxon>Desulfofustis</taxon>
    </lineage>
</organism>
<dbReference type="SUPFAM" id="SSF47413">
    <property type="entry name" value="lambda repressor-like DNA-binding domains"/>
    <property type="match status" value="1"/>
</dbReference>
<dbReference type="Gene3D" id="1.10.260.40">
    <property type="entry name" value="lambda repressor-like DNA-binding domains"/>
    <property type="match status" value="1"/>
</dbReference>
<dbReference type="STRING" id="1121409.SAMN02745124_01485"/>
<protein>
    <submittedName>
        <fullName evidence="2">Helix-turn-helix domain-containing protein</fullName>
    </submittedName>
</protein>
<dbReference type="SMART" id="SM00530">
    <property type="entry name" value="HTH_XRE"/>
    <property type="match status" value="1"/>
</dbReference>
<gene>
    <name evidence="2" type="ORF">SAMN02745124_01485</name>
</gene>
<dbReference type="OrthoDB" id="5420607at2"/>
<accession>A0A1M5V546</accession>